<name>A0AAW6T747_9MICO</name>
<gene>
    <name evidence="1" type="ORF">QF206_08785</name>
</gene>
<evidence type="ECO:0000313" key="1">
    <source>
        <dbReference type="EMBL" id="MDI2099054.1"/>
    </source>
</evidence>
<keyword evidence="2" id="KW-1185">Reference proteome</keyword>
<dbReference type="PANTHER" id="PTHR30348">
    <property type="entry name" value="UNCHARACTERIZED PROTEIN YECE"/>
    <property type="match status" value="1"/>
</dbReference>
<dbReference type="SUPFAM" id="SSF117396">
    <property type="entry name" value="TM1631-like"/>
    <property type="match status" value="1"/>
</dbReference>
<dbReference type="InterPro" id="IPR036520">
    <property type="entry name" value="UPF0759_sf"/>
</dbReference>
<dbReference type="EMBL" id="JASATX010000003">
    <property type="protein sequence ID" value="MDI2099054.1"/>
    <property type="molecule type" value="Genomic_DNA"/>
</dbReference>
<organism evidence="1 2">
    <name type="scientific">Ruicaihuangia caeni</name>
    <dbReference type="NCBI Taxonomy" id="3042517"/>
    <lineage>
        <taxon>Bacteria</taxon>
        <taxon>Bacillati</taxon>
        <taxon>Actinomycetota</taxon>
        <taxon>Actinomycetes</taxon>
        <taxon>Micrococcales</taxon>
        <taxon>Microbacteriaceae</taxon>
        <taxon>Ruicaihuangia</taxon>
    </lineage>
</organism>
<proteinExistence type="predicted"/>
<accession>A0AAW6T747</accession>
<protein>
    <submittedName>
        <fullName evidence="1">DUF72 domain-containing protein</fullName>
    </submittedName>
</protein>
<dbReference type="Gene3D" id="3.20.20.410">
    <property type="entry name" value="Protein of unknown function UPF0759"/>
    <property type="match status" value="1"/>
</dbReference>
<comment type="caution">
    <text evidence="1">The sequence shown here is derived from an EMBL/GenBank/DDBJ whole genome shotgun (WGS) entry which is preliminary data.</text>
</comment>
<dbReference type="RefSeq" id="WP_281488838.1">
    <property type="nucleotide sequence ID" value="NZ_JASATX010000003.1"/>
</dbReference>
<reference evidence="1 2" key="1">
    <citation type="submission" date="2023-04" db="EMBL/GenBank/DDBJ databases">
        <title>Klugiella caeni sp. nov. isolated from the sludge of biochemical tank.</title>
        <authorList>
            <person name="Geng K."/>
        </authorList>
    </citation>
    <scope>NUCLEOTIDE SEQUENCE [LARGE SCALE GENOMIC DNA]</scope>
    <source>
        <strain evidence="1 2">YN-L-19</strain>
    </source>
</reference>
<evidence type="ECO:0000313" key="2">
    <source>
        <dbReference type="Proteomes" id="UP001321506"/>
    </source>
</evidence>
<sequence length="287" mass="31856">MTSPGRQSARRSEARVGISGWVYKPWRGVFYPKGLKQAEELAYASRHVTSIEINGSFYSLQRPASWAKWRDTVPGDFVFAVKGPRFITHIRRLQELDGPLANFFASGVLGLGTKLGPFLWQLPPTLPFEAGLLDEFLSRLPHTLSDAAGLATGHDAWMDGRAWFEVGADAGATPVRHAVEVRHPSFETAIEEWTELLQRHKVASVTADSAGKFPVIDAVTADFAYARLHGKDELYVSGYDADAIEHWATWCETHLAAGRDVFVYFDNDTKVRAPVDAMSLIARLGQR</sequence>
<dbReference type="InterPro" id="IPR002763">
    <property type="entry name" value="DUF72"/>
</dbReference>
<dbReference type="Proteomes" id="UP001321506">
    <property type="component" value="Unassembled WGS sequence"/>
</dbReference>
<dbReference type="PANTHER" id="PTHR30348:SF4">
    <property type="entry name" value="DUF72 DOMAIN-CONTAINING PROTEIN"/>
    <property type="match status" value="1"/>
</dbReference>
<dbReference type="Pfam" id="PF01904">
    <property type="entry name" value="DUF72"/>
    <property type="match status" value="1"/>
</dbReference>
<dbReference type="AlphaFoldDB" id="A0AAW6T747"/>